<proteinExistence type="predicted"/>
<keyword evidence="2" id="KW-1185">Reference proteome</keyword>
<dbReference type="EMBL" id="REGN01008032">
    <property type="protein sequence ID" value="RNA04594.1"/>
    <property type="molecule type" value="Genomic_DNA"/>
</dbReference>
<accession>A0A3M7Q045</accession>
<evidence type="ECO:0000313" key="1">
    <source>
        <dbReference type="EMBL" id="RNA04594.1"/>
    </source>
</evidence>
<protein>
    <submittedName>
        <fullName evidence="1">Uncharacterized protein</fullName>
    </submittedName>
</protein>
<organism evidence="1 2">
    <name type="scientific">Brachionus plicatilis</name>
    <name type="common">Marine rotifer</name>
    <name type="synonym">Brachionus muelleri</name>
    <dbReference type="NCBI Taxonomy" id="10195"/>
    <lineage>
        <taxon>Eukaryota</taxon>
        <taxon>Metazoa</taxon>
        <taxon>Spiralia</taxon>
        <taxon>Gnathifera</taxon>
        <taxon>Rotifera</taxon>
        <taxon>Eurotatoria</taxon>
        <taxon>Monogononta</taxon>
        <taxon>Pseudotrocha</taxon>
        <taxon>Ploima</taxon>
        <taxon>Brachionidae</taxon>
        <taxon>Brachionus</taxon>
    </lineage>
</organism>
<gene>
    <name evidence="1" type="ORF">BpHYR1_044021</name>
</gene>
<evidence type="ECO:0000313" key="2">
    <source>
        <dbReference type="Proteomes" id="UP000276133"/>
    </source>
</evidence>
<name>A0A3M7Q045_BRAPC</name>
<reference evidence="1 2" key="1">
    <citation type="journal article" date="2018" name="Sci. Rep.">
        <title>Genomic signatures of local adaptation to the degree of environmental predictability in rotifers.</title>
        <authorList>
            <person name="Franch-Gras L."/>
            <person name="Hahn C."/>
            <person name="Garcia-Roger E.M."/>
            <person name="Carmona M.J."/>
            <person name="Serra M."/>
            <person name="Gomez A."/>
        </authorList>
    </citation>
    <scope>NUCLEOTIDE SEQUENCE [LARGE SCALE GENOMIC DNA]</scope>
    <source>
        <strain evidence="1">HYR1</strain>
    </source>
</reference>
<dbReference type="AlphaFoldDB" id="A0A3M7Q045"/>
<sequence length="71" mass="8258">MKTWIFFLIRPNDLNATLMSSKVFNYPLKTYSIILKLFKYNIEKEYPIAVSLFPKCSPLSMLKHPAPPPNP</sequence>
<dbReference type="Proteomes" id="UP000276133">
    <property type="component" value="Unassembled WGS sequence"/>
</dbReference>
<comment type="caution">
    <text evidence="1">The sequence shown here is derived from an EMBL/GenBank/DDBJ whole genome shotgun (WGS) entry which is preliminary data.</text>
</comment>